<accession>A0A917NWB5</accession>
<protein>
    <submittedName>
        <fullName evidence="3">Uncharacterized protein</fullName>
    </submittedName>
</protein>
<dbReference type="AlphaFoldDB" id="A0A917NWB5"/>
<feature type="compositionally biased region" description="Basic and acidic residues" evidence="1">
    <location>
        <begin position="26"/>
        <end position="35"/>
    </location>
</feature>
<gene>
    <name evidence="3" type="ORF">GCM10012282_35360</name>
</gene>
<feature type="transmembrane region" description="Helical" evidence="2">
    <location>
        <begin position="85"/>
        <end position="102"/>
    </location>
</feature>
<evidence type="ECO:0000256" key="2">
    <source>
        <dbReference type="SAM" id="Phobius"/>
    </source>
</evidence>
<feature type="compositionally biased region" description="Low complexity" evidence="1">
    <location>
        <begin position="123"/>
        <end position="133"/>
    </location>
</feature>
<dbReference type="Proteomes" id="UP000625682">
    <property type="component" value="Unassembled WGS sequence"/>
</dbReference>
<evidence type="ECO:0000313" key="4">
    <source>
        <dbReference type="Proteomes" id="UP000625682"/>
    </source>
</evidence>
<evidence type="ECO:0000313" key="3">
    <source>
        <dbReference type="EMBL" id="GGJ35524.1"/>
    </source>
</evidence>
<comment type="caution">
    <text evidence="3">The sequence shown here is derived from an EMBL/GenBank/DDBJ whole genome shotgun (WGS) entry which is preliminary data.</text>
</comment>
<dbReference type="RefSeq" id="WP_189148306.1">
    <property type="nucleotide sequence ID" value="NZ_BAABER010000005.1"/>
</dbReference>
<sequence>MSDNQSDGKPSEEFEPSVPDDVWEQFTRDTERDIRASAQKEPSARARMVTERLRQQDARGERPAGWRTDPGRQKVNDRAVRRRRGWVMVGVPLAIAVAVVAMKPSLLPGDPFGSARSDGTSGTAPLPEETAAPSTPPPAADPDVPTLARPFAGSPAEQYADGAAGIVLPPAKALGSLSKAQVERALRQTRQLLIVANLDSATLRGGRPEAALKVIDPTQKDLLGDLNTALRRPDEKHDPLSMFSRFNPAEVRLTGHVIKTRGRMTFEAGERDTVVVHADYTFVYPLVRADAGATEVARTIVRRVLEIELYDPAKYQVTPGKISVVRHRSSFGNSDCEVFDGYFHPHFDSDAATAGANPGPTIDPYDRSDEVADGRCGTATRT</sequence>
<dbReference type="EMBL" id="BMMU01000010">
    <property type="protein sequence ID" value="GGJ35524.1"/>
    <property type="molecule type" value="Genomic_DNA"/>
</dbReference>
<keyword evidence="2" id="KW-0812">Transmembrane</keyword>
<feature type="region of interest" description="Disordered" evidence="1">
    <location>
        <begin position="353"/>
        <end position="382"/>
    </location>
</feature>
<feature type="region of interest" description="Disordered" evidence="1">
    <location>
        <begin position="1"/>
        <end position="77"/>
    </location>
</feature>
<evidence type="ECO:0000256" key="1">
    <source>
        <dbReference type="SAM" id="MobiDB-lite"/>
    </source>
</evidence>
<reference evidence="3" key="2">
    <citation type="submission" date="2020-09" db="EMBL/GenBank/DDBJ databases">
        <authorList>
            <person name="Sun Q."/>
            <person name="Zhou Y."/>
        </authorList>
    </citation>
    <scope>NUCLEOTIDE SEQUENCE</scope>
    <source>
        <strain evidence="3">CGMCC 4.7272</strain>
    </source>
</reference>
<name>A0A917NWB5_9ACTN</name>
<keyword evidence="2" id="KW-1133">Transmembrane helix</keyword>
<feature type="region of interest" description="Disordered" evidence="1">
    <location>
        <begin position="111"/>
        <end position="154"/>
    </location>
</feature>
<reference evidence="3" key="1">
    <citation type="journal article" date="2014" name="Int. J. Syst. Evol. Microbiol.">
        <title>Complete genome sequence of Corynebacterium casei LMG S-19264T (=DSM 44701T), isolated from a smear-ripened cheese.</title>
        <authorList>
            <consortium name="US DOE Joint Genome Institute (JGI-PGF)"/>
            <person name="Walter F."/>
            <person name="Albersmeier A."/>
            <person name="Kalinowski J."/>
            <person name="Ruckert C."/>
        </authorList>
    </citation>
    <scope>NUCLEOTIDE SEQUENCE</scope>
    <source>
        <strain evidence="3">CGMCC 4.7272</strain>
    </source>
</reference>
<feature type="compositionally biased region" description="Basic and acidic residues" evidence="1">
    <location>
        <begin position="364"/>
        <end position="373"/>
    </location>
</feature>
<feature type="compositionally biased region" description="Basic and acidic residues" evidence="1">
    <location>
        <begin position="42"/>
        <end position="77"/>
    </location>
</feature>
<keyword evidence="2" id="KW-0472">Membrane</keyword>
<keyword evidence="4" id="KW-1185">Reference proteome</keyword>
<organism evidence="3 4">
    <name type="scientific">Streptomyces lacrimifluminis</name>
    <dbReference type="NCBI Taxonomy" id="1500077"/>
    <lineage>
        <taxon>Bacteria</taxon>
        <taxon>Bacillati</taxon>
        <taxon>Actinomycetota</taxon>
        <taxon>Actinomycetes</taxon>
        <taxon>Kitasatosporales</taxon>
        <taxon>Streptomycetaceae</taxon>
        <taxon>Streptomyces</taxon>
    </lineage>
</organism>
<proteinExistence type="predicted"/>